<dbReference type="NCBIfam" id="NF033103">
    <property type="entry name" value="bla_class_A"/>
    <property type="match status" value="1"/>
</dbReference>
<keyword evidence="4 6" id="KW-0378">Hydrolase</keyword>
<evidence type="ECO:0000256" key="4">
    <source>
        <dbReference type="ARBA" id="ARBA00022801"/>
    </source>
</evidence>
<dbReference type="EMBL" id="CP018145">
    <property type="protein sequence ID" value="ASJ52287.1"/>
    <property type="molecule type" value="Genomic_DNA"/>
</dbReference>
<dbReference type="InterPro" id="IPR000871">
    <property type="entry name" value="Beta-lactam_class-A"/>
</dbReference>
<dbReference type="SUPFAM" id="SSF56601">
    <property type="entry name" value="beta-lactamase/transpeptidase-like"/>
    <property type="match status" value="1"/>
</dbReference>
<comment type="similarity">
    <text evidence="1 6">Belongs to the class-A beta-lactamase family.</text>
</comment>
<dbReference type="NCBIfam" id="NF033714">
    <property type="entry name" value="blaBBI"/>
    <property type="match status" value="1"/>
</dbReference>
<evidence type="ECO:0000256" key="1">
    <source>
        <dbReference type="ARBA" id="ARBA00009009"/>
    </source>
</evidence>
<dbReference type="InterPro" id="IPR045155">
    <property type="entry name" value="Beta-lactam_cat"/>
</dbReference>
<dbReference type="InterPro" id="IPR023650">
    <property type="entry name" value="Beta-lactam_class-A_AS"/>
</dbReference>
<dbReference type="RefSeq" id="WP_088906208.1">
    <property type="nucleotide sequence ID" value="NZ_CP018145.1"/>
</dbReference>
<gene>
    <name evidence="9" type="ORF">BP422_01280</name>
</gene>
<dbReference type="AlphaFoldDB" id="A0A220MBB9"/>
<feature type="domain" description="Beta-lactamase class A catalytic" evidence="8">
    <location>
        <begin position="59"/>
        <end position="273"/>
    </location>
</feature>
<dbReference type="PANTHER" id="PTHR35333:SF3">
    <property type="entry name" value="BETA-LACTAMASE-TYPE TRANSPEPTIDASE FOLD CONTAINING PROTEIN"/>
    <property type="match status" value="1"/>
</dbReference>
<evidence type="ECO:0000313" key="9">
    <source>
        <dbReference type="EMBL" id="ASJ52287.1"/>
    </source>
</evidence>
<reference evidence="9 10" key="1">
    <citation type="submission" date="2016-11" db="EMBL/GenBank/DDBJ databases">
        <authorList>
            <person name="Jaros S."/>
            <person name="Januszkiewicz K."/>
            <person name="Wedrychowicz H."/>
        </authorList>
    </citation>
    <scope>NUCLEOTIDE SEQUENCE [LARGE SCALE GENOMIC DNA]</scope>
    <source>
        <strain evidence="9 10">NF2</strain>
    </source>
</reference>
<organism evidence="9 10">
    <name type="scientific">Brevibacillus formosus</name>
    <dbReference type="NCBI Taxonomy" id="54913"/>
    <lineage>
        <taxon>Bacteria</taxon>
        <taxon>Bacillati</taxon>
        <taxon>Bacillota</taxon>
        <taxon>Bacilli</taxon>
        <taxon>Bacillales</taxon>
        <taxon>Paenibacillaceae</taxon>
        <taxon>Brevibacillus</taxon>
    </lineage>
</organism>
<feature type="signal peptide" evidence="7">
    <location>
        <begin position="1"/>
        <end position="29"/>
    </location>
</feature>
<keyword evidence="3 7" id="KW-0732">Signal</keyword>
<dbReference type="GO" id="GO:0008800">
    <property type="term" value="F:beta-lactamase activity"/>
    <property type="evidence" value="ECO:0007669"/>
    <property type="project" value="UniProtKB-UniRule"/>
</dbReference>
<dbReference type="GO" id="GO:0030655">
    <property type="term" value="P:beta-lactam antibiotic catabolic process"/>
    <property type="evidence" value="ECO:0007669"/>
    <property type="project" value="InterPro"/>
</dbReference>
<dbReference type="InterPro" id="IPR012338">
    <property type="entry name" value="Beta-lactam/transpept-like"/>
</dbReference>
<dbReference type="KEGG" id="bfm:BP422_01280"/>
<dbReference type="PROSITE" id="PS00146">
    <property type="entry name" value="BETA_LACTAMASE_A"/>
    <property type="match status" value="1"/>
</dbReference>
<dbReference type="NCBIfam" id="NF012167">
    <property type="entry name" value="classA_firm"/>
    <property type="match status" value="1"/>
</dbReference>
<dbReference type="Pfam" id="PF13354">
    <property type="entry name" value="Beta-lactamase2"/>
    <property type="match status" value="1"/>
</dbReference>
<dbReference type="GO" id="GO:0046677">
    <property type="term" value="P:response to antibiotic"/>
    <property type="evidence" value="ECO:0007669"/>
    <property type="project" value="UniProtKB-UniRule"/>
</dbReference>
<evidence type="ECO:0000256" key="7">
    <source>
        <dbReference type="SAM" id="SignalP"/>
    </source>
</evidence>
<evidence type="ECO:0000313" key="10">
    <source>
        <dbReference type="Proteomes" id="UP000197781"/>
    </source>
</evidence>
<dbReference type="Proteomes" id="UP000197781">
    <property type="component" value="Chromosome"/>
</dbReference>
<dbReference type="Gene3D" id="3.40.710.10">
    <property type="entry name" value="DD-peptidase/beta-lactamase superfamily"/>
    <property type="match status" value="1"/>
</dbReference>
<name>A0A220MBB9_9BACL</name>
<protein>
    <recommendedName>
        <fullName evidence="2 6">Beta-lactamase</fullName>
        <ecNumber evidence="2 6">3.5.2.6</ecNumber>
    </recommendedName>
</protein>
<dbReference type="PANTHER" id="PTHR35333">
    <property type="entry name" value="BETA-LACTAMASE"/>
    <property type="match status" value="1"/>
</dbReference>
<evidence type="ECO:0000256" key="2">
    <source>
        <dbReference type="ARBA" id="ARBA00012865"/>
    </source>
</evidence>
<feature type="chain" id="PRO_5012555792" description="Beta-lactamase" evidence="7">
    <location>
        <begin position="30"/>
        <end position="304"/>
    </location>
</feature>
<dbReference type="EC" id="3.5.2.6" evidence="2 6"/>
<keyword evidence="5 6" id="KW-0046">Antibiotic resistance</keyword>
<evidence type="ECO:0000256" key="6">
    <source>
        <dbReference type="RuleBase" id="RU361140"/>
    </source>
</evidence>
<dbReference type="PROSITE" id="PS51257">
    <property type="entry name" value="PROKAR_LIPOPROTEIN"/>
    <property type="match status" value="1"/>
</dbReference>
<dbReference type="PRINTS" id="PR00118">
    <property type="entry name" value="BLACTAMASEA"/>
</dbReference>
<dbReference type="InterPro" id="IPR058139">
    <property type="entry name" value="BlaC_bacilli"/>
</dbReference>
<accession>A0A220MBB9</accession>
<sequence length="304" mass="32945">MKVHHSKLFGFTVKTIFLTLLTLTGCSSAETPVGKTETPASAMDQKFAALENKFDARLGVYAIDTETDLAVAYHEDERFAFASTYKALAAAAVLHQKPLEELDKVITYTKDDLVTYSPITEKHVATGMTLREVADAAVRYSDNTAGNLLFKELGGPKGFESALRQIGDGVTTSERYETELNEAKPEDIRDTSTPKALATSLRAYTVGNVLSSDKQKILIEWLQGNTTGAKLIRAGVPKDWKVGDKTGAASYGTRNDIGIIWPPNKKPIVIAVLSSRDKQDATYDDALIAEATKIAVDALTAAKP</sequence>
<evidence type="ECO:0000256" key="5">
    <source>
        <dbReference type="ARBA" id="ARBA00023251"/>
    </source>
</evidence>
<evidence type="ECO:0000256" key="3">
    <source>
        <dbReference type="ARBA" id="ARBA00022729"/>
    </source>
</evidence>
<comment type="catalytic activity">
    <reaction evidence="6">
        <text>a beta-lactam + H2O = a substituted beta-amino acid</text>
        <dbReference type="Rhea" id="RHEA:20401"/>
        <dbReference type="ChEBI" id="CHEBI:15377"/>
        <dbReference type="ChEBI" id="CHEBI:35627"/>
        <dbReference type="ChEBI" id="CHEBI:140347"/>
        <dbReference type="EC" id="3.5.2.6"/>
    </reaction>
</comment>
<evidence type="ECO:0000259" key="8">
    <source>
        <dbReference type="Pfam" id="PF13354"/>
    </source>
</evidence>
<proteinExistence type="inferred from homology"/>